<name>A0A5B2VHV9_9HYPH</name>
<dbReference type="Proteomes" id="UP000323142">
    <property type="component" value="Unassembled WGS sequence"/>
</dbReference>
<proteinExistence type="predicted"/>
<organism evidence="1 2">
    <name type="scientific">Salinarimonas soli</name>
    <dbReference type="NCBI Taxonomy" id="1638099"/>
    <lineage>
        <taxon>Bacteria</taxon>
        <taxon>Pseudomonadati</taxon>
        <taxon>Pseudomonadota</taxon>
        <taxon>Alphaproteobacteria</taxon>
        <taxon>Hyphomicrobiales</taxon>
        <taxon>Salinarimonadaceae</taxon>
        <taxon>Salinarimonas</taxon>
    </lineage>
</organism>
<reference evidence="1 2" key="2">
    <citation type="submission" date="2019-09" db="EMBL/GenBank/DDBJ databases">
        <authorList>
            <person name="Jin C."/>
        </authorList>
    </citation>
    <scope>NUCLEOTIDE SEQUENCE [LARGE SCALE GENOMIC DNA]</scope>
    <source>
        <strain evidence="1 2">BN140002</strain>
    </source>
</reference>
<accession>A0A5B2VHV9</accession>
<keyword evidence="2" id="KW-1185">Reference proteome</keyword>
<gene>
    <name evidence="1" type="ORF">F0L46_07325</name>
</gene>
<dbReference type="EMBL" id="VUOA01000016">
    <property type="protein sequence ID" value="KAA2238070.1"/>
    <property type="molecule type" value="Genomic_DNA"/>
</dbReference>
<dbReference type="RefSeq" id="WP_149816401.1">
    <property type="nucleotide sequence ID" value="NZ_VUOA01000016.1"/>
</dbReference>
<evidence type="ECO:0000313" key="1">
    <source>
        <dbReference type="EMBL" id="KAA2238070.1"/>
    </source>
</evidence>
<dbReference type="AlphaFoldDB" id="A0A5B2VHV9"/>
<evidence type="ECO:0000313" key="2">
    <source>
        <dbReference type="Proteomes" id="UP000323142"/>
    </source>
</evidence>
<reference evidence="1 2" key="1">
    <citation type="submission" date="2019-09" db="EMBL/GenBank/DDBJ databases">
        <title>Salinarimonas rosea gen. nov., sp. nov., a new member of the a-2 subgroup of the Proteobacteria.</title>
        <authorList>
            <person name="Liu J."/>
        </authorList>
    </citation>
    <scope>NUCLEOTIDE SEQUENCE [LARGE SCALE GENOMIC DNA]</scope>
    <source>
        <strain evidence="1 2">BN140002</strain>
    </source>
</reference>
<sequence length="81" mass="8909">MTPTTPLRGATMSVLHTHAARKAPTLEYRSLHVVAFGIFLVSEALTRLVPRRLRADRAPRGSIVSEAWATADRVIPLVFMG</sequence>
<protein>
    <submittedName>
        <fullName evidence="1">Uncharacterized protein</fullName>
    </submittedName>
</protein>
<comment type="caution">
    <text evidence="1">The sequence shown here is derived from an EMBL/GenBank/DDBJ whole genome shotgun (WGS) entry which is preliminary data.</text>
</comment>